<dbReference type="InterPro" id="IPR044554">
    <property type="entry name" value="ANAPC2"/>
</dbReference>
<dbReference type="GO" id="GO:0070979">
    <property type="term" value="P:protein K11-linked ubiquitination"/>
    <property type="evidence" value="ECO:0007669"/>
    <property type="project" value="TreeGrafter"/>
</dbReference>
<dbReference type="Gene3D" id="1.20.1310.10">
    <property type="entry name" value="Cullin Repeats"/>
    <property type="match status" value="1"/>
</dbReference>
<proteinExistence type="inferred from homology"/>
<dbReference type="SUPFAM" id="SSF75632">
    <property type="entry name" value="Cullin homology domain"/>
    <property type="match status" value="1"/>
</dbReference>
<dbReference type="PROSITE" id="PS50069">
    <property type="entry name" value="CULLIN_2"/>
    <property type="match status" value="1"/>
</dbReference>
<dbReference type="Proteomes" id="UP001168821">
    <property type="component" value="Unassembled WGS sequence"/>
</dbReference>
<dbReference type="Pfam" id="PF25773">
    <property type="entry name" value="TPR_ANAPC2"/>
    <property type="match status" value="1"/>
</dbReference>
<sequence>SSDNNSTSCASELELQKADITLQLLREIVEVLSSLRLTHRVFGVCSAEVAQKAISARMENIRKRFGVFPFAQPLKQILSLFSAAARYLPPLLAWVRSTVVSWLTHLYRGRNPCSVQLKSLPFAQGYLPEPLPRLELSLFSYTYHSFGLMRIEEIFDIIVDYDSEDHASHPALEDLKECLHHTDLKDNLIHRLKSQNEERLLHHGADTSDIITHLQQLTAALRFIDPSGAVLKAVQGDIHSYLRLRPDASRCLINTFVDNDQYMTGILSALPQAEDESDSDWEPEPRVSYEKNSYEATIYGSKERFAADYHAVLAETLLLSENCDLDKELRNLELLKARFGEDLFLKCTVMLEDVAESRRLNAILGQRELPLQTLIISKLFWPSLHEELFSPPLLVKRLEKYFS</sequence>
<evidence type="ECO:0000259" key="2">
    <source>
        <dbReference type="PROSITE" id="PS50069"/>
    </source>
</evidence>
<dbReference type="GO" id="GO:0005680">
    <property type="term" value="C:anaphase-promoting complex"/>
    <property type="evidence" value="ECO:0007669"/>
    <property type="project" value="TreeGrafter"/>
</dbReference>
<dbReference type="EMBL" id="JALNTZ010004157">
    <property type="protein sequence ID" value="KAJ3615443.1"/>
    <property type="molecule type" value="Genomic_DNA"/>
</dbReference>
<gene>
    <name evidence="3" type="ORF">Zmor_016414</name>
</gene>
<organism evidence="3 4">
    <name type="scientific">Zophobas morio</name>
    <dbReference type="NCBI Taxonomy" id="2755281"/>
    <lineage>
        <taxon>Eukaryota</taxon>
        <taxon>Metazoa</taxon>
        <taxon>Ecdysozoa</taxon>
        <taxon>Arthropoda</taxon>
        <taxon>Hexapoda</taxon>
        <taxon>Insecta</taxon>
        <taxon>Pterygota</taxon>
        <taxon>Neoptera</taxon>
        <taxon>Endopterygota</taxon>
        <taxon>Coleoptera</taxon>
        <taxon>Polyphaga</taxon>
        <taxon>Cucujiformia</taxon>
        <taxon>Tenebrionidae</taxon>
        <taxon>Zophobas</taxon>
    </lineage>
</organism>
<evidence type="ECO:0000313" key="4">
    <source>
        <dbReference type="Proteomes" id="UP001168821"/>
    </source>
</evidence>
<evidence type="ECO:0000256" key="1">
    <source>
        <dbReference type="PROSITE-ProRule" id="PRU00330"/>
    </source>
</evidence>
<name>A0AA38HHZ5_9CUCU</name>
<keyword evidence="4" id="KW-1185">Reference proteome</keyword>
<feature type="domain" description="Cullin family profile" evidence="2">
    <location>
        <begin position="301"/>
        <end position="403"/>
    </location>
</feature>
<comment type="caution">
    <text evidence="3">The sequence shown here is derived from an EMBL/GenBank/DDBJ whole genome shotgun (WGS) entry which is preliminary data.</text>
</comment>
<dbReference type="InterPro" id="IPR036317">
    <property type="entry name" value="Cullin_homology_sf"/>
</dbReference>
<dbReference type="PANTHER" id="PTHR45957:SF1">
    <property type="entry name" value="ANAPHASE-PROMOTING COMPLEX SUBUNIT 2"/>
    <property type="match status" value="1"/>
</dbReference>
<dbReference type="InterPro" id="IPR016158">
    <property type="entry name" value="Cullin_homology"/>
</dbReference>
<dbReference type="GO" id="GO:0007091">
    <property type="term" value="P:metaphase/anaphase transition of mitotic cell cycle"/>
    <property type="evidence" value="ECO:0007669"/>
    <property type="project" value="TreeGrafter"/>
</dbReference>
<comment type="similarity">
    <text evidence="1">Belongs to the cullin family.</text>
</comment>
<feature type="non-terminal residue" evidence="3">
    <location>
        <position position="1"/>
    </location>
</feature>
<dbReference type="InterPro" id="IPR057975">
    <property type="entry name" value="TPR_ANAPC2"/>
</dbReference>
<accession>A0AA38HHZ5</accession>
<dbReference type="PANTHER" id="PTHR45957">
    <property type="entry name" value="ANAPHASE-PROMOTING COMPLEX SUBUNIT 2"/>
    <property type="match status" value="1"/>
</dbReference>
<dbReference type="AlphaFoldDB" id="A0AA38HHZ5"/>
<protein>
    <recommendedName>
        <fullName evidence="2">Cullin family profile domain-containing protein</fullName>
    </recommendedName>
</protein>
<reference evidence="3" key="1">
    <citation type="journal article" date="2023" name="G3 (Bethesda)">
        <title>Whole genome assemblies of Zophobas morio and Tenebrio molitor.</title>
        <authorList>
            <person name="Kaur S."/>
            <person name="Stinson S.A."/>
            <person name="diCenzo G.C."/>
        </authorList>
    </citation>
    <scope>NUCLEOTIDE SEQUENCE</scope>
    <source>
        <strain evidence="3">QUZm001</strain>
    </source>
</reference>
<evidence type="ECO:0000313" key="3">
    <source>
        <dbReference type="EMBL" id="KAJ3615443.1"/>
    </source>
</evidence>